<organism evidence="1">
    <name type="scientific">Lepeophtheirus salmonis</name>
    <name type="common">Salmon louse</name>
    <name type="synonym">Caligus salmonis</name>
    <dbReference type="NCBI Taxonomy" id="72036"/>
    <lineage>
        <taxon>Eukaryota</taxon>
        <taxon>Metazoa</taxon>
        <taxon>Ecdysozoa</taxon>
        <taxon>Arthropoda</taxon>
        <taxon>Crustacea</taxon>
        <taxon>Multicrustacea</taxon>
        <taxon>Hexanauplia</taxon>
        <taxon>Copepoda</taxon>
        <taxon>Siphonostomatoida</taxon>
        <taxon>Caligidae</taxon>
        <taxon>Lepeophtheirus</taxon>
    </lineage>
</organism>
<protein>
    <submittedName>
        <fullName evidence="1">Uncharacterized protein</fullName>
    </submittedName>
</protein>
<evidence type="ECO:0000313" key="1">
    <source>
        <dbReference type="EMBL" id="CDW17758.1"/>
    </source>
</evidence>
<proteinExistence type="predicted"/>
<name>A0A0K2SVF9_LEPSM</name>
<dbReference type="EMBL" id="HACA01000397">
    <property type="protein sequence ID" value="CDW17758.1"/>
    <property type="molecule type" value="Transcribed_RNA"/>
</dbReference>
<dbReference type="AlphaFoldDB" id="A0A0K2SVF9"/>
<reference evidence="1" key="1">
    <citation type="submission" date="2014-05" db="EMBL/GenBank/DDBJ databases">
        <authorList>
            <person name="Chronopoulou M."/>
        </authorList>
    </citation>
    <scope>NUCLEOTIDE SEQUENCE</scope>
    <source>
        <tissue evidence="1">Whole organism</tissue>
    </source>
</reference>
<accession>A0A0K2SVF9</accession>
<sequence>MPSCSSVKCSSKTGDKDATLFSFHYEFHNEEKIEDREFIFVNSLDIAEMNSFAYLVWLFCLRKTFQSHSHCNECKSFYIDEEKSTSDRTSLISLRNYTPSNGYTFFLYNRFF</sequence>